<accession>A0AAW8RQE2</accession>
<evidence type="ECO:0000313" key="8">
    <source>
        <dbReference type="EMBL" id="MDT2401460.1"/>
    </source>
</evidence>
<dbReference type="GO" id="GO:0005737">
    <property type="term" value="C:cytoplasm"/>
    <property type="evidence" value="ECO:0007669"/>
    <property type="project" value="TreeGrafter"/>
</dbReference>
<dbReference type="GO" id="GO:0008233">
    <property type="term" value="F:peptidase activity"/>
    <property type="evidence" value="ECO:0007669"/>
    <property type="project" value="UniProtKB-KW"/>
</dbReference>
<dbReference type="SMART" id="SM00382">
    <property type="entry name" value="AAA"/>
    <property type="match status" value="2"/>
</dbReference>
<feature type="domain" description="AAA+ ATPase" evidence="6">
    <location>
        <begin position="339"/>
        <end position="488"/>
    </location>
</feature>
<dbReference type="CDD" id="cd00009">
    <property type="entry name" value="AAA"/>
    <property type="match status" value="1"/>
</dbReference>
<dbReference type="SMART" id="SM01086">
    <property type="entry name" value="ClpB_D2-small"/>
    <property type="match status" value="1"/>
</dbReference>
<evidence type="ECO:0000256" key="1">
    <source>
        <dbReference type="ARBA" id="ARBA00022737"/>
    </source>
</evidence>
<dbReference type="SUPFAM" id="SSF52540">
    <property type="entry name" value="P-loop containing nucleoside triphosphate hydrolases"/>
    <property type="match status" value="2"/>
</dbReference>
<dbReference type="InterPro" id="IPR003959">
    <property type="entry name" value="ATPase_AAA_core"/>
</dbReference>
<dbReference type="InterPro" id="IPR041546">
    <property type="entry name" value="ClpA/ClpB_AAA_lid"/>
</dbReference>
<dbReference type="InterPro" id="IPR027417">
    <property type="entry name" value="P-loop_NTPase"/>
</dbReference>
<keyword evidence="2" id="KW-0547">Nucleotide-binding</keyword>
<keyword evidence="8" id="KW-0378">Hydrolase</keyword>
<dbReference type="PRINTS" id="PR00300">
    <property type="entry name" value="CLPPROTEASEA"/>
</dbReference>
<protein>
    <submittedName>
        <fullName evidence="8">ATP-dependent Clp protease ATP-binding subunit</fullName>
    </submittedName>
</protein>
<dbReference type="PANTHER" id="PTHR11638:SF18">
    <property type="entry name" value="HEAT SHOCK PROTEIN 104"/>
    <property type="match status" value="1"/>
</dbReference>
<dbReference type="AlphaFoldDB" id="A0AAW8RQE2"/>
<dbReference type="InterPro" id="IPR003593">
    <property type="entry name" value="AAA+_ATPase"/>
</dbReference>
<evidence type="ECO:0000313" key="9">
    <source>
        <dbReference type="Proteomes" id="UP001260773"/>
    </source>
</evidence>
<keyword evidence="1" id="KW-0677">Repeat</keyword>
<evidence type="ECO:0000259" key="7">
    <source>
        <dbReference type="SMART" id="SM01086"/>
    </source>
</evidence>
<dbReference type="GO" id="GO:0034605">
    <property type="term" value="P:cellular response to heat"/>
    <property type="evidence" value="ECO:0007669"/>
    <property type="project" value="TreeGrafter"/>
</dbReference>
<name>A0AAW8RQE2_ENTAV</name>
<dbReference type="Pfam" id="PF10431">
    <property type="entry name" value="ClpB_D2-small"/>
    <property type="match status" value="1"/>
</dbReference>
<gene>
    <name evidence="8" type="ORF">P7D43_03685</name>
</gene>
<feature type="domain" description="AAA+ ATPase" evidence="6">
    <location>
        <begin position="65"/>
        <end position="208"/>
    </location>
</feature>
<keyword evidence="8" id="KW-0645">Protease</keyword>
<dbReference type="Proteomes" id="UP001260773">
    <property type="component" value="Unassembled WGS sequence"/>
</dbReference>
<dbReference type="InterPro" id="IPR018368">
    <property type="entry name" value="ClpA/B_CS1"/>
</dbReference>
<dbReference type="PANTHER" id="PTHR11638">
    <property type="entry name" value="ATP-DEPENDENT CLP PROTEASE"/>
    <property type="match status" value="1"/>
</dbReference>
<dbReference type="InterPro" id="IPR001270">
    <property type="entry name" value="ClpA/B"/>
</dbReference>
<proteinExistence type="predicted"/>
<dbReference type="GO" id="GO:0005524">
    <property type="term" value="F:ATP binding"/>
    <property type="evidence" value="ECO:0007669"/>
    <property type="project" value="UniProtKB-KW"/>
</dbReference>
<dbReference type="Gene3D" id="1.10.8.60">
    <property type="match status" value="2"/>
</dbReference>
<feature type="domain" description="Clp ATPase C-terminal" evidence="7">
    <location>
        <begin position="512"/>
        <end position="595"/>
    </location>
</feature>
<evidence type="ECO:0000256" key="4">
    <source>
        <dbReference type="ARBA" id="ARBA00023186"/>
    </source>
</evidence>
<keyword evidence="3 8" id="KW-0067">ATP-binding</keyword>
<dbReference type="EMBL" id="JARPWH010000007">
    <property type="protein sequence ID" value="MDT2401460.1"/>
    <property type="molecule type" value="Genomic_DNA"/>
</dbReference>
<keyword evidence="4" id="KW-0143">Chaperone</keyword>
<dbReference type="GO" id="GO:0016887">
    <property type="term" value="F:ATP hydrolysis activity"/>
    <property type="evidence" value="ECO:0007669"/>
    <property type="project" value="InterPro"/>
</dbReference>
<dbReference type="PROSITE" id="PS00870">
    <property type="entry name" value="CLPAB_1"/>
    <property type="match status" value="1"/>
</dbReference>
<dbReference type="InterPro" id="IPR019489">
    <property type="entry name" value="Clp_ATPase_C"/>
</dbReference>
<sequence>MTNSLLNIDARSAPITKSDLNSETPFLDRYTDNLSETVEKNPDEYQVYGRNDEILDVMNSLLRKNKNSPLLVGDPGVGKTAIVEGLALRIYFNDVPERLRNLNVRSLELSSLMNEQEGGFIYKFKSIINELVETKGENLLFIDEIHTIMGAGGNGQALDAGNVLKPVLARGEIQIIGATTIDEYHESIEQDKALERRFQKILIDEPTTNQTIQILNSAKGKYESFHGVKIKKEALFQAVNLSVRYIPDRFLPDKAFDLIDEAATIVSSRNEEIVTAKDIAFVLRKRTGIPVTTILKDEASRLNNMPQRLAKRVKGQDHAIMEVSDAVTIIKAGLQNENKPASFIFLGTTGVGKTELAKALAEVLFDDENAMIRFDMSEYNFKGAAAKLIGTRKEKGNLTEAVKNKPYSIVLFDEIEKDQVGETHDLLLQIMDDGRLTDGTGRLVSFKNTIIILTTNVGAEKIRNNAELKGDIDKLTEREYQQFMESMDVELQTEFRPEFLNRIDYKIIFKMLVKSVIKEIAVKDLDILNERMRNQKSRLSYDPEVLDYLADLGTDANNGARPLARLINRKIIAPIADQMLRLPKRKGIWNFHISVNGKAPNNIDELLDKRQLVFNIQLLQPVLSPKL</sequence>
<dbReference type="Pfam" id="PF17871">
    <property type="entry name" value="AAA_lid_9"/>
    <property type="match status" value="1"/>
</dbReference>
<reference evidence="8" key="1">
    <citation type="submission" date="2023-03" db="EMBL/GenBank/DDBJ databases">
        <authorList>
            <person name="Shen W."/>
            <person name="Cai J."/>
        </authorList>
    </citation>
    <scope>NUCLEOTIDE SEQUENCE</scope>
    <source>
        <strain evidence="8">P33-2</strain>
    </source>
</reference>
<dbReference type="InterPro" id="IPR050130">
    <property type="entry name" value="ClpA_ClpB"/>
</dbReference>
<dbReference type="RefSeq" id="WP_311860850.1">
    <property type="nucleotide sequence ID" value="NZ_JARPWD010000006.1"/>
</dbReference>
<dbReference type="Pfam" id="PF00004">
    <property type="entry name" value="AAA"/>
    <property type="match status" value="1"/>
</dbReference>
<dbReference type="Gene3D" id="3.40.50.300">
    <property type="entry name" value="P-loop containing nucleotide triphosphate hydrolases"/>
    <property type="match status" value="2"/>
</dbReference>
<evidence type="ECO:0000256" key="3">
    <source>
        <dbReference type="ARBA" id="ARBA00022840"/>
    </source>
</evidence>
<comment type="caution">
    <text evidence="8">The sequence shown here is derived from an EMBL/GenBank/DDBJ whole genome shotgun (WGS) entry which is preliminary data.</text>
</comment>
<dbReference type="Pfam" id="PF07724">
    <property type="entry name" value="AAA_2"/>
    <property type="match status" value="1"/>
</dbReference>
<comment type="function">
    <text evidence="5">Part of a stress-induced multi-chaperone system, it is involved in the recovery of the cell from heat-induced damage, in cooperation with DnaK, DnaJ and GrpE. Acts before DnaK, in the processing of protein aggregates. Protein binding stimulates the ATPase activity; ATP hydrolysis unfolds the denatured protein aggregates, which probably helps expose new hydrophobic binding sites on the surface of ClpB-bound aggregates, contributing to the solubilization and refolding of denatured protein aggregates by DnaK.</text>
</comment>
<evidence type="ECO:0000256" key="2">
    <source>
        <dbReference type="ARBA" id="ARBA00022741"/>
    </source>
</evidence>
<organism evidence="8 9">
    <name type="scientific">Enterococcus avium</name>
    <name type="common">Streptococcus avium</name>
    <dbReference type="NCBI Taxonomy" id="33945"/>
    <lineage>
        <taxon>Bacteria</taxon>
        <taxon>Bacillati</taxon>
        <taxon>Bacillota</taxon>
        <taxon>Bacilli</taxon>
        <taxon>Lactobacillales</taxon>
        <taxon>Enterococcaceae</taxon>
        <taxon>Enterococcus</taxon>
    </lineage>
</organism>
<evidence type="ECO:0000256" key="5">
    <source>
        <dbReference type="ARBA" id="ARBA00025613"/>
    </source>
</evidence>
<evidence type="ECO:0000259" key="6">
    <source>
        <dbReference type="SMART" id="SM00382"/>
    </source>
</evidence>
<dbReference type="GO" id="GO:0006508">
    <property type="term" value="P:proteolysis"/>
    <property type="evidence" value="ECO:0007669"/>
    <property type="project" value="UniProtKB-KW"/>
</dbReference>
<dbReference type="CDD" id="cd19499">
    <property type="entry name" value="RecA-like_ClpB_Hsp104-like"/>
    <property type="match status" value="1"/>
</dbReference>